<dbReference type="Proteomes" id="UP000567822">
    <property type="component" value="Unassembled WGS sequence"/>
</dbReference>
<dbReference type="PROSITE" id="PS01122">
    <property type="entry name" value="CASPASE_CYS"/>
    <property type="match status" value="1"/>
</dbReference>
<comment type="subcellular location">
    <subcellularLocation>
        <location evidence="2">Cytoplasm</location>
    </subcellularLocation>
    <subcellularLocation>
        <location evidence="1">Nucleus</location>
    </subcellularLocation>
</comment>
<dbReference type="InterPro" id="IPR016129">
    <property type="entry name" value="Caspase_his_AS"/>
</dbReference>
<dbReference type="PANTHER" id="PTHR48169">
    <property type="entry name" value="DED DOMAIN-CONTAINING PROTEIN"/>
    <property type="match status" value="1"/>
</dbReference>
<evidence type="ECO:0000256" key="15">
    <source>
        <dbReference type="ARBA" id="ARBA00068172"/>
    </source>
</evidence>
<evidence type="ECO:0000256" key="13">
    <source>
        <dbReference type="ARBA" id="ARBA00051626"/>
    </source>
</evidence>
<feature type="domain" description="Caspase family p10" evidence="18">
    <location>
        <begin position="368"/>
        <end position="453"/>
    </location>
</feature>
<dbReference type="FunFam" id="3.40.50.1460:FF:000008">
    <property type="entry name" value="caspase-8 isoform X1"/>
    <property type="match status" value="1"/>
</dbReference>
<evidence type="ECO:0000256" key="16">
    <source>
        <dbReference type="RuleBase" id="RU003971"/>
    </source>
</evidence>
<dbReference type="GO" id="GO:0043065">
    <property type="term" value="P:positive regulation of apoptotic process"/>
    <property type="evidence" value="ECO:0007669"/>
    <property type="project" value="UniProtKB-ARBA"/>
</dbReference>
<feature type="domain" description="DED" evidence="17">
    <location>
        <begin position="102"/>
        <end position="179"/>
    </location>
</feature>
<dbReference type="PROSITE" id="PS50208">
    <property type="entry name" value="CASPASE_P20"/>
    <property type="match status" value="1"/>
</dbReference>
<dbReference type="PROSITE" id="PS50168">
    <property type="entry name" value="DED"/>
    <property type="match status" value="2"/>
</dbReference>
<evidence type="ECO:0000256" key="9">
    <source>
        <dbReference type="ARBA" id="ARBA00022801"/>
    </source>
</evidence>
<dbReference type="InterPro" id="IPR001309">
    <property type="entry name" value="Pept_C14_p20"/>
</dbReference>
<evidence type="ECO:0000313" key="21">
    <source>
        <dbReference type="Proteomes" id="UP000567822"/>
    </source>
</evidence>
<dbReference type="GO" id="GO:0051604">
    <property type="term" value="P:protein maturation"/>
    <property type="evidence" value="ECO:0007669"/>
    <property type="project" value="UniProtKB-ARBA"/>
</dbReference>
<dbReference type="EC" id="3.4.22.61" evidence="14"/>
<evidence type="ECO:0000259" key="18">
    <source>
        <dbReference type="PROSITE" id="PS50207"/>
    </source>
</evidence>
<dbReference type="SUPFAM" id="SSF47986">
    <property type="entry name" value="DEATH domain"/>
    <property type="match status" value="2"/>
</dbReference>
<dbReference type="InterPro" id="IPR033139">
    <property type="entry name" value="Caspase_cys_AS"/>
</dbReference>
<dbReference type="GO" id="GO:0006915">
    <property type="term" value="P:apoptotic process"/>
    <property type="evidence" value="ECO:0007669"/>
    <property type="project" value="UniProtKB-KW"/>
</dbReference>
<dbReference type="GO" id="GO:0005886">
    <property type="term" value="C:plasma membrane"/>
    <property type="evidence" value="ECO:0007669"/>
    <property type="project" value="UniProtKB-ARBA"/>
</dbReference>
<organism evidence="20 21">
    <name type="scientific">Sylvietta virens</name>
    <name type="common">Green crombec</name>
    <dbReference type="NCBI Taxonomy" id="208069"/>
    <lineage>
        <taxon>Eukaryota</taxon>
        <taxon>Metazoa</taxon>
        <taxon>Chordata</taxon>
        <taxon>Craniata</taxon>
        <taxon>Vertebrata</taxon>
        <taxon>Euteleostomi</taxon>
        <taxon>Archelosauria</taxon>
        <taxon>Archosauria</taxon>
        <taxon>Dinosauria</taxon>
        <taxon>Saurischia</taxon>
        <taxon>Theropoda</taxon>
        <taxon>Coelurosauria</taxon>
        <taxon>Aves</taxon>
        <taxon>Neognathae</taxon>
        <taxon>Neoaves</taxon>
        <taxon>Telluraves</taxon>
        <taxon>Australaves</taxon>
        <taxon>Passeriformes</taxon>
        <taxon>Sylvioidea</taxon>
        <taxon>Sylviidae</taxon>
        <taxon>Acrocephalinae</taxon>
        <taxon>Sylvietta</taxon>
    </lineage>
</organism>
<reference evidence="20 21" key="1">
    <citation type="submission" date="2019-09" db="EMBL/GenBank/DDBJ databases">
        <title>Bird 10,000 Genomes (B10K) Project - Family phase.</title>
        <authorList>
            <person name="Zhang G."/>
        </authorList>
    </citation>
    <scope>NUCLEOTIDE SEQUENCE [LARGE SCALE GENOMIC DNA]</scope>
    <source>
        <strain evidence="20">B10K-DU-009-59</strain>
        <tissue evidence="20">Muscle</tissue>
    </source>
</reference>
<keyword evidence="21" id="KW-1185">Reference proteome</keyword>
<feature type="non-terminal residue" evidence="20">
    <location>
        <position position="457"/>
    </location>
</feature>
<protein>
    <recommendedName>
        <fullName evidence="15">Caspase-8</fullName>
        <ecNumber evidence="14">3.4.22.61</ecNumber>
    </recommendedName>
</protein>
<name>A0A7L0KPI6_9SYLV</name>
<dbReference type="InterPro" id="IPR002138">
    <property type="entry name" value="Pept_C14_p10"/>
</dbReference>
<dbReference type="SMART" id="SM00031">
    <property type="entry name" value="DED"/>
    <property type="match status" value="2"/>
</dbReference>
<evidence type="ECO:0000256" key="10">
    <source>
        <dbReference type="ARBA" id="ARBA00022807"/>
    </source>
</evidence>
<comment type="catalytic activity">
    <reaction evidence="13">
        <text>Strict requirement for Asp at position P1 and has a preferred cleavage sequence of (Leu/Asp/Val)-Glu-Thr-Asp-|-(Gly/Ser/Ala).</text>
        <dbReference type="EC" id="3.4.22.61"/>
    </reaction>
</comment>
<dbReference type="SUPFAM" id="SSF52129">
    <property type="entry name" value="Caspase-like"/>
    <property type="match status" value="1"/>
</dbReference>
<keyword evidence="9" id="KW-0378">Hydrolase</keyword>
<keyword evidence="8" id="KW-0677">Repeat</keyword>
<dbReference type="InterPro" id="IPR001875">
    <property type="entry name" value="DED_dom"/>
</dbReference>
<feature type="domain" description="DED" evidence="17">
    <location>
        <begin position="4"/>
        <end position="82"/>
    </location>
</feature>
<dbReference type="Gene3D" id="3.40.50.1460">
    <property type="match status" value="1"/>
</dbReference>
<evidence type="ECO:0000256" key="1">
    <source>
        <dbReference type="ARBA" id="ARBA00004123"/>
    </source>
</evidence>
<evidence type="ECO:0000259" key="17">
    <source>
        <dbReference type="PROSITE" id="PS50168"/>
    </source>
</evidence>
<keyword evidence="4" id="KW-0963">Cytoplasm</keyword>
<dbReference type="GO" id="GO:0032991">
    <property type="term" value="C:protein-containing complex"/>
    <property type="evidence" value="ECO:0007669"/>
    <property type="project" value="UniProtKB-ARBA"/>
</dbReference>
<comment type="similarity">
    <text evidence="3 16">Belongs to the peptidase C14A family.</text>
</comment>
<sequence length="457" mass="52183">MSTHFVKLLFEVSGAVVTQELAALKFLSLDHIPRKKLEAIQETKAFFDVLQEQDMIGPENLFFLQELFYRIGRINILTGHLGSSREEMERELRVPGRAQVSDYRQLLYGIAEDLTPDDVASVKFLLKEQLPKNKLQANASMLQIFLEMEIKEIITEDNLKMLKDIFQRFRVDIKKRIDAYEEKKKENYSREEVRYPVSVHPEEQGAEGGAAKQHGKIYKMKNNPHGYCLILNNYIFKNPLNNREGTLQDGEAVKRVFKWLQFDTVEYPNLEGKKIYETVKEYSKKDHKKMDCFVCFILSHGEKDKIKGVDDECVNIEDLVSCFTGINCPSLAGKPKVFFIQACQGCVRHPSVTVEADSSGHLEVDASPSISIPDKADILIGMSTVEDCLSFRNPQTGSVYIQALCKQMELLCPEREDLTAILTEVNKEVARQDLGGCKQMPKIISTLRKDLIFEVPQ</sequence>
<dbReference type="PROSITE" id="PS50207">
    <property type="entry name" value="CASPASE_P10"/>
    <property type="match status" value="1"/>
</dbReference>
<evidence type="ECO:0000256" key="8">
    <source>
        <dbReference type="ARBA" id="ARBA00022737"/>
    </source>
</evidence>
<proteinExistence type="inferred from homology"/>
<dbReference type="CDD" id="cd00032">
    <property type="entry name" value="CASc"/>
    <property type="match status" value="1"/>
</dbReference>
<feature type="domain" description="Caspase family p20" evidence="19">
    <location>
        <begin position="224"/>
        <end position="345"/>
    </location>
</feature>
<dbReference type="GO" id="GO:0005634">
    <property type="term" value="C:nucleus"/>
    <property type="evidence" value="ECO:0007669"/>
    <property type="project" value="UniProtKB-SubCell"/>
</dbReference>
<keyword evidence="11" id="KW-0865">Zymogen</keyword>
<evidence type="ECO:0000256" key="6">
    <source>
        <dbReference type="ARBA" id="ARBA00022670"/>
    </source>
</evidence>
<dbReference type="EMBL" id="VXAN01000010">
    <property type="protein sequence ID" value="NXK58220.1"/>
    <property type="molecule type" value="Genomic_DNA"/>
</dbReference>
<dbReference type="AlphaFoldDB" id="A0A7L0KPI6"/>
<dbReference type="CDD" id="cd08334">
    <property type="entry name" value="DED_Caspase_8_10_r2"/>
    <property type="match status" value="1"/>
</dbReference>
<dbReference type="Pfam" id="PF00656">
    <property type="entry name" value="Peptidase_C14"/>
    <property type="match status" value="1"/>
</dbReference>
<feature type="non-terminal residue" evidence="20">
    <location>
        <position position="1"/>
    </location>
</feature>
<dbReference type="SMART" id="SM00115">
    <property type="entry name" value="CASc"/>
    <property type="match status" value="1"/>
</dbReference>
<evidence type="ECO:0000256" key="4">
    <source>
        <dbReference type="ARBA" id="ARBA00022490"/>
    </source>
</evidence>
<dbReference type="Gene3D" id="1.10.533.10">
    <property type="entry name" value="Death Domain, Fas"/>
    <property type="match status" value="2"/>
</dbReference>
<dbReference type="InterPro" id="IPR029030">
    <property type="entry name" value="Caspase-like_dom_sf"/>
</dbReference>
<comment type="caution">
    <text evidence="20">The sequence shown here is derived from an EMBL/GenBank/DDBJ whole genome shotgun (WGS) entry which is preliminary data.</text>
</comment>
<keyword evidence="5" id="KW-0597">Phosphoprotein</keyword>
<dbReference type="GO" id="GO:0005737">
    <property type="term" value="C:cytoplasm"/>
    <property type="evidence" value="ECO:0007669"/>
    <property type="project" value="UniProtKB-SubCell"/>
</dbReference>
<dbReference type="GO" id="GO:0006508">
    <property type="term" value="P:proteolysis"/>
    <property type="evidence" value="ECO:0007669"/>
    <property type="project" value="UniProtKB-KW"/>
</dbReference>
<evidence type="ECO:0000256" key="7">
    <source>
        <dbReference type="ARBA" id="ARBA00022703"/>
    </source>
</evidence>
<dbReference type="PRINTS" id="PR00376">
    <property type="entry name" value="IL1BCENZYME"/>
</dbReference>
<dbReference type="InterPro" id="IPR011600">
    <property type="entry name" value="Pept_C14_caspase"/>
</dbReference>
<evidence type="ECO:0000256" key="14">
    <source>
        <dbReference type="ARBA" id="ARBA00066479"/>
    </source>
</evidence>
<keyword evidence="6" id="KW-0645">Protease</keyword>
<dbReference type="PANTHER" id="PTHR48169:SF7">
    <property type="entry name" value="CASPASE 10"/>
    <property type="match status" value="1"/>
</dbReference>
<evidence type="ECO:0000256" key="11">
    <source>
        <dbReference type="ARBA" id="ARBA00023145"/>
    </source>
</evidence>
<keyword evidence="12" id="KW-0539">Nucleus</keyword>
<evidence type="ECO:0000256" key="5">
    <source>
        <dbReference type="ARBA" id="ARBA00022553"/>
    </source>
</evidence>
<gene>
    <name evidence="20" type="primary">Casp8_1</name>
    <name evidence="20" type="ORF">SYLVIR_R10128</name>
</gene>
<evidence type="ECO:0000256" key="2">
    <source>
        <dbReference type="ARBA" id="ARBA00004496"/>
    </source>
</evidence>
<evidence type="ECO:0000259" key="19">
    <source>
        <dbReference type="PROSITE" id="PS50208"/>
    </source>
</evidence>
<evidence type="ECO:0000256" key="3">
    <source>
        <dbReference type="ARBA" id="ARBA00010134"/>
    </source>
</evidence>
<dbReference type="InterPro" id="IPR011029">
    <property type="entry name" value="DEATH-like_dom_sf"/>
</dbReference>
<evidence type="ECO:0000313" key="20">
    <source>
        <dbReference type="EMBL" id="NXK58220.1"/>
    </source>
</evidence>
<evidence type="ECO:0000256" key="12">
    <source>
        <dbReference type="ARBA" id="ARBA00023242"/>
    </source>
</evidence>
<dbReference type="GO" id="GO:0004197">
    <property type="term" value="F:cysteine-type endopeptidase activity"/>
    <property type="evidence" value="ECO:0007669"/>
    <property type="project" value="InterPro"/>
</dbReference>
<dbReference type="PROSITE" id="PS01121">
    <property type="entry name" value="CASPASE_HIS"/>
    <property type="match status" value="1"/>
</dbReference>
<dbReference type="InterPro" id="IPR015917">
    <property type="entry name" value="Pept_C14A"/>
</dbReference>
<dbReference type="FunFam" id="1.10.533.10:FF:000016">
    <property type="entry name" value="CASP8 and FADD-like apoptosis regulator"/>
    <property type="match status" value="1"/>
</dbReference>
<keyword evidence="10" id="KW-0788">Thiol protease</keyword>
<accession>A0A7L0KPI6</accession>
<dbReference type="Pfam" id="PF01335">
    <property type="entry name" value="DED"/>
    <property type="match status" value="2"/>
</dbReference>
<keyword evidence="7" id="KW-0053">Apoptosis</keyword>